<evidence type="ECO:0000313" key="3">
    <source>
        <dbReference type="Proteomes" id="UP000232323"/>
    </source>
</evidence>
<gene>
    <name evidence="2" type="ORF">CEUSTIGMA_g13689.t1</name>
</gene>
<sequence length="211" mass="22248">MSCGKNRNDCEQVFGVPVRAGRHEADAGARLVLGWGLPQPQRPPVSVPFSHASLPAPREPSPRSTVQRSADICRSSGLELVVPQQERVRRHVDRRGAQPPNPAVGLVGAGDQHPRGSAGVAHTPRTATARKAVDDIIATQVKPSCAEYEVDVSDILAHKGDVDWDWAFLVTRDDLTAGTPRCAVGPEGVLALPSGQVLGALDSGRGPVSSS</sequence>
<feature type="region of interest" description="Disordered" evidence="1">
    <location>
        <begin position="38"/>
        <end position="69"/>
    </location>
</feature>
<dbReference type="AlphaFoldDB" id="A0A250XT75"/>
<name>A0A250XT75_9CHLO</name>
<proteinExistence type="predicted"/>
<dbReference type="Proteomes" id="UP000232323">
    <property type="component" value="Unassembled WGS sequence"/>
</dbReference>
<keyword evidence="3" id="KW-1185">Reference proteome</keyword>
<reference evidence="2 3" key="1">
    <citation type="submission" date="2017-08" db="EMBL/GenBank/DDBJ databases">
        <title>Acidophilic green algal genome provides insights into adaptation to an acidic environment.</title>
        <authorList>
            <person name="Hirooka S."/>
            <person name="Hirose Y."/>
            <person name="Kanesaki Y."/>
            <person name="Higuchi S."/>
            <person name="Fujiwara T."/>
            <person name="Onuma R."/>
            <person name="Era A."/>
            <person name="Ohbayashi R."/>
            <person name="Uzuka A."/>
            <person name="Nozaki H."/>
            <person name="Yoshikawa H."/>
            <person name="Miyagishima S.Y."/>
        </authorList>
    </citation>
    <scope>NUCLEOTIDE SEQUENCE [LARGE SCALE GENOMIC DNA]</scope>
    <source>
        <strain evidence="2 3">NIES-2499</strain>
    </source>
</reference>
<organism evidence="2 3">
    <name type="scientific">Chlamydomonas eustigma</name>
    <dbReference type="NCBI Taxonomy" id="1157962"/>
    <lineage>
        <taxon>Eukaryota</taxon>
        <taxon>Viridiplantae</taxon>
        <taxon>Chlorophyta</taxon>
        <taxon>core chlorophytes</taxon>
        <taxon>Chlorophyceae</taxon>
        <taxon>CS clade</taxon>
        <taxon>Chlamydomonadales</taxon>
        <taxon>Chlamydomonadaceae</taxon>
        <taxon>Chlamydomonas</taxon>
    </lineage>
</organism>
<accession>A0A250XT75</accession>
<comment type="caution">
    <text evidence="2">The sequence shown here is derived from an EMBL/GenBank/DDBJ whole genome shotgun (WGS) entry which is preliminary data.</text>
</comment>
<evidence type="ECO:0000313" key="2">
    <source>
        <dbReference type="EMBL" id="GAX86277.1"/>
    </source>
</evidence>
<protein>
    <submittedName>
        <fullName evidence="2">Uncharacterized protein</fullName>
    </submittedName>
</protein>
<feature type="region of interest" description="Disordered" evidence="1">
    <location>
        <begin position="86"/>
        <end position="124"/>
    </location>
</feature>
<evidence type="ECO:0000256" key="1">
    <source>
        <dbReference type="SAM" id="MobiDB-lite"/>
    </source>
</evidence>
<dbReference type="EMBL" id="BEGY01000258">
    <property type="protein sequence ID" value="GAX86277.1"/>
    <property type="molecule type" value="Genomic_DNA"/>
</dbReference>